<dbReference type="AlphaFoldDB" id="A0A8J3B2F7"/>
<dbReference type="PANTHER" id="PTHR44196:SF2">
    <property type="entry name" value="SHORT-CHAIN DEHYDROGENASE-RELATED"/>
    <property type="match status" value="1"/>
</dbReference>
<dbReference type="PRINTS" id="PR00081">
    <property type="entry name" value="GDHRDH"/>
</dbReference>
<evidence type="ECO:0000256" key="3">
    <source>
        <dbReference type="RuleBase" id="RU000363"/>
    </source>
</evidence>
<reference evidence="4" key="1">
    <citation type="journal article" date="2014" name="Int. J. Syst. Evol. Microbiol.">
        <title>Complete genome sequence of Corynebacterium casei LMG S-19264T (=DSM 44701T), isolated from a smear-ripened cheese.</title>
        <authorList>
            <consortium name="US DOE Joint Genome Institute (JGI-PGF)"/>
            <person name="Walter F."/>
            <person name="Albersmeier A."/>
            <person name="Kalinowski J."/>
            <person name="Ruckert C."/>
        </authorList>
    </citation>
    <scope>NUCLEOTIDE SEQUENCE</scope>
    <source>
        <strain evidence="4">JCM 3090</strain>
    </source>
</reference>
<dbReference type="InterPro" id="IPR036291">
    <property type="entry name" value="NAD(P)-bd_dom_sf"/>
</dbReference>
<dbReference type="PANTHER" id="PTHR44196">
    <property type="entry name" value="DEHYDROGENASE/REDUCTASE SDR FAMILY MEMBER 7B"/>
    <property type="match status" value="1"/>
</dbReference>
<dbReference type="Pfam" id="PF00106">
    <property type="entry name" value="adh_short"/>
    <property type="match status" value="1"/>
</dbReference>
<keyword evidence="2" id="KW-0560">Oxidoreductase</keyword>
<keyword evidence="5" id="KW-1185">Reference proteome</keyword>
<proteinExistence type="inferred from homology"/>
<gene>
    <name evidence="4" type="ORF">GCM10010123_18690</name>
</gene>
<evidence type="ECO:0000313" key="5">
    <source>
        <dbReference type="Proteomes" id="UP000649739"/>
    </source>
</evidence>
<dbReference type="CDD" id="cd05233">
    <property type="entry name" value="SDR_c"/>
    <property type="match status" value="1"/>
</dbReference>
<dbReference type="Proteomes" id="UP000649739">
    <property type="component" value="Unassembled WGS sequence"/>
</dbReference>
<comment type="caution">
    <text evidence="4">The sequence shown here is derived from an EMBL/GenBank/DDBJ whole genome shotgun (WGS) entry which is preliminary data.</text>
</comment>
<dbReference type="PRINTS" id="PR00080">
    <property type="entry name" value="SDRFAMILY"/>
</dbReference>
<dbReference type="RefSeq" id="WP_189169668.1">
    <property type="nucleotide sequence ID" value="NZ_BMQB01000003.1"/>
</dbReference>
<comment type="similarity">
    <text evidence="1 3">Belongs to the short-chain dehydrogenases/reductases (SDR) family.</text>
</comment>
<dbReference type="GO" id="GO:0016491">
    <property type="term" value="F:oxidoreductase activity"/>
    <property type="evidence" value="ECO:0007669"/>
    <property type="project" value="UniProtKB-KW"/>
</dbReference>
<evidence type="ECO:0000256" key="2">
    <source>
        <dbReference type="ARBA" id="ARBA00023002"/>
    </source>
</evidence>
<name>A0A8J3B2F7_9ACTN</name>
<evidence type="ECO:0000256" key="1">
    <source>
        <dbReference type="ARBA" id="ARBA00006484"/>
    </source>
</evidence>
<dbReference type="InterPro" id="IPR002347">
    <property type="entry name" value="SDR_fam"/>
</dbReference>
<protein>
    <submittedName>
        <fullName evidence="4">Dehydrogenase</fullName>
    </submittedName>
</protein>
<organism evidence="4 5">
    <name type="scientific">Pilimelia anulata</name>
    <dbReference type="NCBI Taxonomy" id="53371"/>
    <lineage>
        <taxon>Bacteria</taxon>
        <taxon>Bacillati</taxon>
        <taxon>Actinomycetota</taxon>
        <taxon>Actinomycetes</taxon>
        <taxon>Micromonosporales</taxon>
        <taxon>Micromonosporaceae</taxon>
        <taxon>Pilimelia</taxon>
    </lineage>
</organism>
<dbReference type="SUPFAM" id="SSF51735">
    <property type="entry name" value="NAD(P)-binding Rossmann-fold domains"/>
    <property type="match status" value="1"/>
</dbReference>
<sequence length="262" mass="27293">MAPTALVTGATAGIGAAFARRLAGRGYDLVLVARDAGRLAAAAADLAGATGSAVTALPADLSDAAGVAAVAARLADADRPVDLLVNNAGIGLAGSMLGNPVADEQRMLRLNVEAVLRLTLAALPGMRQRRRGAVVNVASVAGFGPMPGSSYPASKAWVINFSESAHLQVRAHGVRVMALCPGFVRTEFHARAAIPTAGIPPWAWLDADRVVADALRDLARGRAVSVPDWRYRIAVGVMRHAPRRLAHRLATGTGKRRPKRDD</sequence>
<dbReference type="GO" id="GO:0016020">
    <property type="term" value="C:membrane"/>
    <property type="evidence" value="ECO:0007669"/>
    <property type="project" value="TreeGrafter"/>
</dbReference>
<dbReference type="PIRSF" id="PIRSF000126">
    <property type="entry name" value="11-beta-HSD1"/>
    <property type="match status" value="1"/>
</dbReference>
<dbReference type="Gene3D" id="3.40.50.720">
    <property type="entry name" value="NAD(P)-binding Rossmann-like Domain"/>
    <property type="match status" value="1"/>
</dbReference>
<evidence type="ECO:0000313" key="4">
    <source>
        <dbReference type="EMBL" id="GGJ89318.1"/>
    </source>
</evidence>
<reference evidence="4" key="2">
    <citation type="submission" date="2020-09" db="EMBL/GenBank/DDBJ databases">
        <authorList>
            <person name="Sun Q."/>
            <person name="Ohkuma M."/>
        </authorList>
    </citation>
    <scope>NUCLEOTIDE SEQUENCE</scope>
    <source>
        <strain evidence="4">JCM 3090</strain>
    </source>
</reference>
<accession>A0A8J3B2F7</accession>
<dbReference type="EMBL" id="BMQB01000003">
    <property type="protein sequence ID" value="GGJ89318.1"/>
    <property type="molecule type" value="Genomic_DNA"/>
</dbReference>